<evidence type="ECO:0000256" key="4">
    <source>
        <dbReference type="ARBA" id="ARBA00022692"/>
    </source>
</evidence>
<feature type="transmembrane region" description="Helical" evidence="12">
    <location>
        <begin position="25"/>
        <end position="49"/>
    </location>
</feature>
<sequence>LLDPGPLSPPLFRQILGPAKKHMSLISLFVFIGGGGTGAAQYVLLVALFNPGVSWDKKNNPEPWNTLGLHDQYRFYSVNADYGKLKKEGPDF</sequence>
<dbReference type="PANTHER" id="PTHR14256">
    <property type="entry name" value="NADH-UBIQUINONE OXIDOREDUCTASE MLRQ SUBUNIT"/>
    <property type="match status" value="1"/>
</dbReference>
<protein>
    <recommendedName>
        <fullName evidence="11">Cytochrome c oxidase subunit NDUFA4</fullName>
    </recommendedName>
</protein>
<dbReference type="InterPro" id="IPR010530">
    <property type="entry name" value="B12D"/>
</dbReference>
<evidence type="ECO:0000313" key="13">
    <source>
        <dbReference type="Proteomes" id="UP000515165"/>
    </source>
</evidence>
<feature type="non-terminal residue" evidence="14">
    <location>
        <position position="1"/>
    </location>
</feature>
<keyword evidence="13" id="KW-1185">Reference proteome</keyword>
<dbReference type="GO" id="GO:0005743">
    <property type="term" value="C:mitochondrial inner membrane"/>
    <property type="evidence" value="ECO:0007669"/>
    <property type="project" value="UniProtKB-SubCell"/>
</dbReference>
<dbReference type="OrthoDB" id="5511684at2759"/>
<evidence type="ECO:0000256" key="8">
    <source>
        <dbReference type="ARBA" id="ARBA00023128"/>
    </source>
</evidence>
<evidence type="ECO:0000256" key="10">
    <source>
        <dbReference type="ARBA" id="ARBA00038186"/>
    </source>
</evidence>
<evidence type="ECO:0000256" key="2">
    <source>
        <dbReference type="ARBA" id="ARBA00022448"/>
    </source>
</evidence>
<keyword evidence="9 12" id="KW-0472">Membrane</keyword>
<evidence type="ECO:0000256" key="12">
    <source>
        <dbReference type="SAM" id="Phobius"/>
    </source>
</evidence>
<accession>A0A6P9FD20</accession>
<dbReference type="Proteomes" id="UP000515165">
    <property type="component" value="Chromosome 6"/>
</dbReference>
<dbReference type="GeneID" id="113909155"/>
<name>A0A6P9FD20_ZALCA</name>
<evidence type="ECO:0000256" key="11">
    <source>
        <dbReference type="ARBA" id="ARBA00041121"/>
    </source>
</evidence>
<evidence type="ECO:0000256" key="9">
    <source>
        <dbReference type="ARBA" id="ARBA00023136"/>
    </source>
</evidence>
<evidence type="ECO:0000256" key="7">
    <source>
        <dbReference type="ARBA" id="ARBA00022989"/>
    </source>
</evidence>
<comment type="similarity">
    <text evidence="10">Belongs to the complex IV NDUFA4 subunit family.</text>
</comment>
<dbReference type="RefSeq" id="XP_035583969.1">
    <property type="nucleotide sequence ID" value="XM_035728076.1"/>
</dbReference>
<organism evidence="13 14">
    <name type="scientific">Zalophus californianus</name>
    <name type="common">California sealion</name>
    <dbReference type="NCBI Taxonomy" id="9704"/>
    <lineage>
        <taxon>Eukaryota</taxon>
        <taxon>Metazoa</taxon>
        <taxon>Chordata</taxon>
        <taxon>Craniata</taxon>
        <taxon>Vertebrata</taxon>
        <taxon>Euteleostomi</taxon>
        <taxon>Mammalia</taxon>
        <taxon>Eutheria</taxon>
        <taxon>Laurasiatheria</taxon>
        <taxon>Carnivora</taxon>
        <taxon>Caniformia</taxon>
        <taxon>Pinnipedia</taxon>
        <taxon>Otariidae</taxon>
        <taxon>Zalophus</taxon>
    </lineage>
</organism>
<proteinExistence type="inferred from homology"/>
<evidence type="ECO:0000313" key="14">
    <source>
        <dbReference type="RefSeq" id="XP_035583969.1"/>
    </source>
</evidence>
<reference evidence="14" key="1">
    <citation type="submission" date="2025-08" db="UniProtKB">
        <authorList>
            <consortium name="RefSeq"/>
        </authorList>
    </citation>
    <scope>IDENTIFICATION</scope>
    <source>
        <tissue evidence="14">Blood</tissue>
    </source>
</reference>
<dbReference type="PANTHER" id="PTHR14256:SF4">
    <property type="entry name" value="CYTOCHROME C OXIDASE SUBUNIT NDUFA4"/>
    <property type="match status" value="1"/>
</dbReference>
<keyword evidence="3" id="KW-0679">Respiratory chain</keyword>
<evidence type="ECO:0000256" key="1">
    <source>
        <dbReference type="ARBA" id="ARBA00004434"/>
    </source>
</evidence>
<keyword evidence="2" id="KW-0813">Transport</keyword>
<keyword evidence="8" id="KW-0496">Mitochondrion</keyword>
<evidence type="ECO:0000256" key="3">
    <source>
        <dbReference type="ARBA" id="ARBA00022660"/>
    </source>
</evidence>
<keyword evidence="7 12" id="KW-1133">Transmembrane helix</keyword>
<evidence type="ECO:0000256" key="6">
    <source>
        <dbReference type="ARBA" id="ARBA00022982"/>
    </source>
</evidence>
<gene>
    <name evidence="14" type="primary">LOC113909155</name>
</gene>
<evidence type="ECO:0000256" key="5">
    <source>
        <dbReference type="ARBA" id="ARBA00022792"/>
    </source>
</evidence>
<dbReference type="Pfam" id="PF06522">
    <property type="entry name" value="B12D"/>
    <property type="match status" value="1"/>
</dbReference>
<dbReference type="KEGG" id="zca:113909155"/>
<keyword evidence="5" id="KW-0999">Mitochondrion inner membrane</keyword>
<keyword evidence="6" id="KW-0249">Electron transport</keyword>
<dbReference type="AlphaFoldDB" id="A0A6P9FD20"/>
<comment type="subcellular location">
    <subcellularLocation>
        <location evidence="1">Mitochondrion inner membrane</location>
        <topology evidence="1">Single-pass membrane protein</topology>
    </subcellularLocation>
</comment>
<keyword evidence="4 12" id="KW-0812">Transmembrane</keyword>